<keyword evidence="10" id="KW-0278">Fertilization</keyword>
<comment type="subcellular location">
    <subcellularLocation>
        <location evidence="1">Cell membrane</location>
        <topology evidence="1">Single-pass type I membrane protein</topology>
    </subcellularLocation>
</comment>
<feature type="chain" id="PRO_5043540057" description="Generative cell specific-1/HAP2 domain-containing protein" evidence="12">
    <location>
        <begin position="30"/>
        <end position="508"/>
    </location>
</feature>
<evidence type="ECO:0000256" key="5">
    <source>
        <dbReference type="ARBA" id="ARBA00022729"/>
    </source>
</evidence>
<feature type="region of interest" description="Disordered" evidence="11">
    <location>
        <begin position="450"/>
        <end position="508"/>
    </location>
</feature>
<dbReference type="Pfam" id="PF10699">
    <property type="entry name" value="HAP2-GCS1"/>
    <property type="match status" value="3"/>
</dbReference>
<dbReference type="GO" id="GO:0008289">
    <property type="term" value="F:lipid binding"/>
    <property type="evidence" value="ECO:0007669"/>
    <property type="project" value="UniProtKB-KW"/>
</dbReference>
<feature type="domain" description="Generative cell specific-1/HAP2" evidence="13">
    <location>
        <begin position="220"/>
        <end position="283"/>
    </location>
</feature>
<dbReference type="GO" id="GO:0005886">
    <property type="term" value="C:plasma membrane"/>
    <property type="evidence" value="ECO:0007669"/>
    <property type="project" value="UniProtKB-SubCell"/>
</dbReference>
<reference evidence="14" key="2">
    <citation type="submission" date="2021-12" db="EMBL/GenBank/DDBJ databases">
        <title>Resequencing data analysis of finger millet.</title>
        <authorList>
            <person name="Hatakeyama M."/>
            <person name="Aluri S."/>
            <person name="Balachadran M.T."/>
            <person name="Sivarajan S.R."/>
            <person name="Poveda L."/>
            <person name="Shimizu-Inatsugi R."/>
            <person name="Schlapbach R."/>
            <person name="Sreeman S.M."/>
            <person name="Shimizu K.K."/>
        </authorList>
    </citation>
    <scope>NUCLEOTIDE SEQUENCE</scope>
</reference>
<keyword evidence="15" id="KW-1185">Reference proteome</keyword>
<comment type="similarity">
    <text evidence="2">Belongs to the HAP2/GCS1 family.</text>
</comment>
<feature type="signal peptide" evidence="12">
    <location>
        <begin position="1"/>
        <end position="29"/>
    </location>
</feature>
<dbReference type="EMBL" id="BQKI01000005">
    <property type="protein sequence ID" value="GJM95286.1"/>
    <property type="molecule type" value="Genomic_DNA"/>
</dbReference>
<evidence type="ECO:0000256" key="6">
    <source>
        <dbReference type="ARBA" id="ARBA00022989"/>
    </source>
</evidence>
<dbReference type="PANTHER" id="PTHR31764:SF0">
    <property type="entry name" value="GENERATIVE CELL SPECIFIC-1_HAP2 DOMAIN-CONTAINING PROTEIN"/>
    <property type="match status" value="1"/>
</dbReference>
<evidence type="ECO:0000259" key="13">
    <source>
        <dbReference type="Pfam" id="PF10699"/>
    </source>
</evidence>
<keyword evidence="5 12" id="KW-0732">Signal</keyword>
<dbReference type="InterPro" id="IPR040326">
    <property type="entry name" value="HAP2/GCS1"/>
</dbReference>
<keyword evidence="6" id="KW-1133">Transmembrane helix</keyword>
<proteinExistence type="inferred from homology"/>
<comment type="caution">
    <text evidence="14">The sequence shown here is derived from an EMBL/GenBank/DDBJ whole genome shotgun (WGS) entry which is preliminary data.</text>
</comment>
<evidence type="ECO:0000256" key="12">
    <source>
        <dbReference type="SAM" id="SignalP"/>
    </source>
</evidence>
<evidence type="ECO:0000256" key="11">
    <source>
        <dbReference type="SAM" id="MobiDB-lite"/>
    </source>
</evidence>
<evidence type="ECO:0000256" key="3">
    <source>
        <dbReference type="ARBA" id="ARBA00022475"/>
    </source>
</evidence>
<reference evidence="14" key="1">
    <citation type="journal article" date="2018" name="DNA Res.">
        <title>Multiple hybrid de novo genome assembly of finger millet, an orphan allotetraploid crop.</title>
        <authorList>
            <person name="Hatakeyama M."/>
            <person name="Aluri S."/>
            <person name="Balachadran M.T."/>
            <person name="Sivarajan S.R."/>
            <person name="Patrignani A."/>
            <person name="Gruter S."/>
            <person name="Poveda L."/>
            <person name="Shimizu-Inatsugi R."/>
            <person name="Baeten J."/>
            <person name="Francoijs K.J."/>
            <person name="Nataraja K.N."/>
            <person name="Reddy Y.A.N."/>
            <person name="Phadnis S."/>
            <person name="Ravikumar R.L."/>
            <person name="Schlapbach R."/>
            <person name="Sreeman S.M."/>
            <person name="Shimizu K.K."/>
        </authorList>
    </citation>
    <scope>NUCLEOTIDE SEQUENCE</scope>
</reference>
<dbReference type="AlphaFoldDB" id="A0AAV5CB32"/>
<dbReference type="InterPro" id="IPR018928">
    <property type="entry name" value="HAP2/GCS1_dom"/>
</dbReference>
<keyword evidence="7" id="KW-0446">Lipid-binding</keyword>
<keyword evidence="9" id="KW-1015">Disulfide bond</keyword>
<evidence type="ECO:0000256" key="1">
    <source>
        <dbReference type="ARBA" id="ARBA00004251"/>
    </source>
</evidence>
<feature type="domain" description="Generative cell specific-1/HAP2" evidence="13">
    <location>
        <begin position="50"/>
        <end position="216"/>
    </location>
</feature>
<evidence type="ECO:0000256" key="8">
    <source>
        <dbReference type="ARBA" id="ARBA00023136"/>
    </source>
</evidence>
<accession>A0AAV5CB32</accession>
<gene>
    <name evidence="14" type="primary">ga12002</name>
    <name evidence="14" type="ORF">PR202_ga12002</name>
</gene>
<evidence type="ECO:0000256" key="7">
    <source>
        <dbReference type="ARBA" id="ARBA00023121"/>
    </source>
</evidence>
<feature type="domain" description="Generative cell specific-1/HAP2" evidence="13">
    <location>
        <begin position="287"/>
        <end position="359"/>
    </location>
</feature>
<keyword evidence="8" id="KW-0472">Membrane</keyword>
<keyword evidence="3" id="KW-1003">Cell membrane</keyword>
<keyword evidence="4" id="KW-0812">Transmembrane</keyword>
<evidence type="ECO:0000256" key="9">
    <source>
        <dbReference type="ARBA" id="ARBA00023157"/>
    </source>
</evidence>
<sequence>MASSPPRRLPAVLLLAVLLLAATTNSGDGLEILSKSSIEKCGRDSGADGLSCDRKLVLDMAVPTGSSGREASLVAQVVASDQNDTKGKRVIRDPPIITINKSDVYALHALTYLQDVAYKPEEYFVETHKCEPDAGADVVHSCERLWNENGSIISHSEPVCCPCGNHRVQTSCGNIFDKLFKAKGKPNTAHCVRFPGERFQVFDIGARSIGFSIRIQGASNSQPQVNDEYSRWMLVEKLRFTDDGRECDKIGVGYEAYQNQPNFCSSPIGSCLHNQLWNFMEGAGDYSFAVGVKEVRYTNIILELRADDIQSPGKIIRMNLPTFEALQVGVANVTTKNIGQLEASYSLTLKCSGGIIPVEVDPPNNKTKKGFLEEVKALWRQFWDGVVHLLSFFTSRLPSTKAVVSFGVCLASVLAVVVLLHREGFFSGLFHRWELQEHARHRRRALDRFYSLPNPHGHGSEPSHHHRVRTRRHRDRTHEQQPDETQAPARRGGGQREHKRHEKERSHR</sequence>
<name>A0AAV5CB32_ELECO</name>
<organism evidence="14 15">
    <name type="scientific">Eleusine coracana subsp. coracana</name>
    <dbReference type="NCBI Taxonomy" id="191504"/>
    <lineage>
        <taxon>Eukaryota</taxon>
        <taxon>Viridiplantae</taxon>
        <taxon>Streptophyta</taxon>
        <taxon>Embryophyta</taxon>
        <taxon>Tracheophyta</taxon>
        <taxon>Spermatophyta</taxon>
        <taxon>Magnoliopsida</taxon>
        <taxon>Liliopsida</taxon>
        <taxon>Poales</taxon>
        <taxon>Poaceae</taxon>
        <taxon>PACMAD clade</taxon>
        <taxon>Chloridoideae</taxon>
        <taxon>Cynodonteae</taxon>
        <taxon>Eleusininae</taxon>
        <taxon>Eleusine</taxon>
    </lineage>
</organism>
<evidence type="ECO:0000256" key="10">
    <source>
        <dbReference type="ARBA" id="ARBA00023279"/>
    </source>
</evidence>
<evidence type="ECO:0000313" key="15">
    <source>
        <dbReference type="Proteomes" id="UP001054889"/>
    </source>
</evidence>
<protein>
    <recommendedName>
        <fullName evidence="13">Generative cell specific-1/HAP2 domain-containing protein</fullName>
    </recommendedName>
</protein>
<evidence type="ECO:0000256" key="2">
    <source>
        <dbReference type="ARBA" id="ARBA00010929"/>
    </source>
</evidence>
<evidence type="ECO:0000256" key="4">
    <source>
        <dbReference type="ARBA" id="ARBA00022692"/>
    </source>
</evidence>
<dbReference type="PANTHER" id="PTHR31764">
    <property type="entry name" value="PROTEIN HAPLESS 2"/>
    <property type="match status" value="1"/>
</dbReference>
<feature type="compositionally biased region" description="Basic residues" evidence="11">
    <location>
        <begin position="464"/>
        <end position="475"/>
    </location>
</feature>
<dbReference type="Proteomes" id="UP001054889">
    <property type="component" value="Unassembled WGS sequence"/>
</dbReference>
<evidence type="ECO:0000313" key="14">
    <source>
        <dbReference type="EMBL" id="GJM95286.1"/>
    </source>
</evidence>